<accession>A0A7M4E6Z4</accession>
<dbReference type="Pfam" id="PF00059">
    <property type="entry name" value="Lectin_C"/>
    <property type="match status" value="1"/>
</dbReference>
<dbReference type="GO" id="GO:0038023">
    <property type="term" value="F:signaling receptor activity"/>
    <property type="evidence" value="ECO:0007669"/>
    <property type="project" value="TreeGrafter"/>
</dbReference>
<keyword evidence="5" id="KW-1015">Disulfide bond</keyword>
<dbReference type="GO" id="GO:0009986">
    <property type="term" value="C:cell surface"/>
    <property type="evidence" value="ECO:0007669"/>
    <property type="project" value="TreeGrafter"/>
</dbReference>
<dbReference type="GO" id="GO:0042269">
    <property type="term" value="P:regulation of natural killer cell mediated cytotoxicity"/>
    <property type="evidence" value="ECO:0007669"/>
    <property type="project" value="TreeGrafter"/>
</dbReference>
<dbReference type="Ensembl" id="ENSCPRT00005006291.1">
    <property type="protein sequence ID" value="ENSCPRP00005005361.1"/>
    <property type="gene ID" value="ENSCPRG00005003856.1"/>
</dbReference>
<keyword evidence="3" id="KW-0735">Signal-anchor</keyword>
<feature type="domain" description="C-type lectin" evidence="6">
    <location>
        <begin position="131"/>
        <end position="240"/>
    </location>
</feature>
<evidence type="ECO:0000256" key="3">
    <source>
        <dbReference type="ARBA" id="ARBA00022968"/>
    </source>
</evidence>
<evidence type="ECO:0000256" key="1">
    <source>
        <dbReference type="ARBA" id="ARBA00004606"/>
    </source>
</evidence>
<dbReference type="InterPro" id="IPR016186">
    <property type="entry name" value="C-type_lectin-like/link_sf"/>
</dbReference>
<organism evidence="7 8">
    <name type="scientific">Crocodylus porosus</name>
    <name type="common">Saltwater crocodile</name>
    <name type="synonym">Estuarine crocodile</name>
    <dbReference type="NCBI Taxonomy" id="8502"/>
    <lineage>
        <taxon>Eukaryota</taxon>
        <taxon>Metazoa</taxon>
        <taxon>Chordata</taxon>
        <taxon>Craniata</taxon>
        <taxon>Vertebrata</taxon>
        <taxon>Euteleostomi</taxon>
        <taxon>Archelosauria</taxon>
        <taxon>Archosauria</taxon>
        <taxon>Crocodylia</taxon>
        <taxon>Longirostres</taxon>
        <taxon>Crocodylidae</taxon>
        <taxon>Crocodylus</taxon>
    </lineage>
</organism>
<evidence type="ECO:0000256" key="4">
    <source>
        <dbReference type="ARBA" id="ARBA00022989"/>
    </source>
</evidence>
<dbReference type="InterPro" id="IPR001304">
    <property type="entry name" value="C-type_lectin-like"/>
</dbReference>
<dbReference type="GO" id="GO:0030246">
    <property type="term" value="F:carbohydrate binding"/>
    <property type="evidence" value="ECO:0007669"/>
    <property type="project" value="UniProtKB-KW"/>
</dbReference>
<keyword evidence="4" id="KW-0812">Transmembrane</keyword>
<dbReference type="PANTHER" id="PTHR46784">
    <property type="entry name" value="KILLER CELL LECTIN-LIKE RECEPTOR SUBFAMILY B MEMBER 1"/>
    <property type="match status" value="1"/>
</dbReference>
<name>A0A7M4E6Z4_CROPO</name>
<dbReference type="CDD" id="cd03593">
    <property type="entry name" value="CLECT_NK_receptors_like"/>
    <property type="match status" value="1"/>
</dbReference>
<dbReference type="GeneTree" id="ENSGT00940000154685"/>
<keyword evidence="2" id="KW-0430">Lectin</keyword>
<keyword evidence="4" id="KW-0472">Membrane</keyword>
<keyword evidence="4" id="KW-1133">Transmembrane helix</keyword>
<reference evidence="7" key="1">
    <citation type="submission" date="2025-08" db="UniProtKB">
        <authorList>
            <consortium name="Ensembl"/>
        </authorList>
    </citation>
    <scope>IDENTIFICATION</scope>
</reference>
<dbReference type="PROSITE" id="PS50041">
    <property type="entry name" value="C_TYPE_LECTIN_2"/>
    <property type="match status" value="1"/>
</dbReference>
<evidence type="ECO:0000256" key="5">
    <source>
        <dbReference type="ARBA" id="ARBA00023157"/>
    </source>
</evidence>
<dbReference type="AlphaFoldDB" id="A0A7M4E6Z4"/>
<proteinExistence type="predicted"/>
<dbReference type="InterPro" id="IPR016187">
    <property type="entry name" value="CTDL_fold"/>
</dbReference>
<dbReference type="Gene3D" id="3.10.100.10">
    <property type="entry name" value="Mannose-Binding Protein A, subunit A"/>
    <property type="match status" value="1"/>
</dbReference>
<protein>
    <submittedName>
        <fullName evidence="7">Killer cell lectin-like receptor subfamily B member 1B allele A</fullName>
    </submittedName>
</protein>
<evidence type="ECO:0000259" key="6">
    <source>
        <dbReference type="PROSITE" id="PS50041"/>
    </source>
</evidence>
<dbReference type="SUPFAM" id="SSF56436">
    <property type="entry name" value="C-type lectin-like"/>
    <property type="match status" value="1"/>
</dbReference>
<dbReference type="Proteomes" id="UP000594220">
    <property type="component" value="Unplaced"/>
</dbReference>
<evidence type="ECO:0000313" key="7">
    <source>
        <dbReference type="Ensembl" id="ENSCPRP00005005361.1"/>
    </source>
</evidence>
<evidence type="ECO:0000256" key="2">
    <source>
        <dbReference type="ARBA" id="ARBA00022734"/>
    </source>
</evidence>
<keyword evidence="8" id="KW-1185">Reference proteome</keyword>
<comment type="subcellular location">
    <subcellularLocation>
        <location evidence="1">Membrane</location>
        <topology evidence="1">Single-pass type II membrane protein</topology>
    </subcellularLocation>
</comment>
<evidence type="ECO:0000313" key="8">
    <source>
        <dbReference type="Proteomes" id="UP000594220"/>
    </source>
</evidence>
<dbReference type="PANTHER" id="PTHR46784:SF1">
    <property type="entry name" value="KILLER CELL LECTIN-LIKE RECEPTOR SUBFAMILY B MEMBER 1"/>
    <property type="match status" value="1"/>
</dbReference>
<dbReference type="SMART" id="SM00034">
    <property type="entry name" value="CLECT"/>
    <property type="match status" value="1"/>
</dbReference>
<gene>
    <name evidence="7" type="primary">LOC109324426</name>
</gene>
<dbReference type="InterPro" id="IPR033992">
    <property type="entry name" value="NKR-like_CTLD"/>
</dbReference>
<dbReference type="OMA" id="TENKWIC"/>
<dbReference type="GO" id="GO:0005886">
    <property type="term" value="C:plasma membrane"/>
    <property type="evidence" value="ECO:0007669"/>
    <property type="project" value="TreeGrafter"/>
</dbReference>
<sequence>MTGDIIYADIHVPAESPTVHQAPASHDVHPPPSRCRLLLTVALAGNLLLALVVTVLSVKVLQGPSQEAAGDATPSTVPGSGSVTGALSGCGCSPGLKDLVSRLQRSLCAPNQLRSSGGTSCRLCPVDWLQHSGKCYWFSQETQPWHESRKDCAAKDSEMLVAPHLDEMELVHKVTQGQYPVWIGVRVVSPAEEWIWVNGSTLDQNLFPLLGPAGGNSCGVLKGDQTTSEVCTAEFKWICWKESVPL</sequence>
<reference evidence="7" key="2">
    <citation type="submission" date="2025-09" db="UniProtKB">
        <authorList>
            <consortium name="Ensembl"/>
        </authorList>
    </citation>
    <scope>IDENTIFICATION</scope>
</reference>
<dbReference type="InterPro" id="IPR051527">
    <property type="entry name" value="KLR_subfamily_B"/>
</dbReference>